<proteinExistence type="predicted"/>
<dbReference type="PIRSF" id="PIRSF030771">
    <property type="entry name" value="UCP030771"/>
    <property type="match status" value="1"/>
</dbReference>
<accession>A0A4U0RDC6</accession>
<dbReference type="OrthoDB" id="5365964at2"/>
<dbReference type="EMBL" id="SUNH01000006">
    <property type="protein sequence ID" value="TJZ86154.1"/>
    <property type="molecule type" value="Genomic_DNA"/>
</dbReference>
<protein>
    <submittedName>
        <fullName evidence="1">DUF2190 family protein</fullName>
    </submittedName>
</protein>
<gene>
    <name evidence="1" type="ORF">FA740_04505</name>
</gene>
<sequence>MKNYVQPGEHLTLTMTAAVASGDGVLIGAIFGVTQGAAAANQQVVVVRRGVYDLPKLAAQAWTVGAKVYWNDTDKVCTTVASGNTLIGAAVEAAANPSAIGRVLLDGMIR</sequence>
<name>A0A4U0RDC6_9RHOB</name>
<comment type="caution">
    <text evidence="1">The sequence shown here is derived from an EMBL/GenBank/DDBJ whole genome shotgun (WGS) entry which is preliminary data.</text>
</comment>
<dbReference type="AlphaFoldDB" id="A0A4U0RDC6"/>
<evidence type="ECO:0000313" key="1">
    <source>
        <dbReference type="EMBL" id="TJZ86154.1"/>
    </source>
</evidence>
<dbReference type="Pfam" id="PF09956">
    <property type="entry name" value="Phage_cement_2"/>
    <property type="match status" value="1"/>
</dbReference>
<evidence type="ECO:0000313" key="2">
    <source>
        <dbReference type="Proteomes" id="UP000306223"/>
    </source>
</evidence>
<organism evidence="1 2">
    <name type="scientific">Paracoccus hibiscisoli</name>
    <dbReference type="NCBI Taxonomy" id="2023261"/>
    <lineage>
        <taxon>Bacteria</taxon>
        <taxon>Pseudomonadati</taxon>
        <taxon>Pseudomonadota</taxon>
        <taxon>Alphaproteobacteria</taxon>
        <taxon>Rhodobacterales</taxon>
        <taxon>Paracoccaceae</taxon>
        <taxon>Paracoccus</taxon>
    </lineage>
</organism>
<dbReference type="RefSeq" id="WP_136855583.1">
    <property type="nucleotide sequence ID" value="NZ_SUNH01000006.1"/>
</dbReference>
<dbReference type="Proteomes" id="UP000306223">
    <property type="component" value="Unassembled WGS sequence"/>
</dbReference>
<dbReference type="InterPro" id="IPR011231">
    <property type="entry name" value="Phage_VT1-Sakai_H0018"/>
</dbReference>
<keyword evidence="2" id="KW-1185">Reference proteome</keyword>
<reference evidence="1 2" key="1">
    <citation type="submission" date="2019-04" db="EMBL/GenBank/DDBJ databases">
        <authorList>
            <person name="Li J."/>
        </authorList>
    </citation>
    <scope>NUCLEOTIDE SEQUENCE [LARGE SCALE GENOMIC DNA]</scope>
    <source>
        <strain evidence="1 2">CCTCC AB2016182</strain>
    </source>
</reference>